<evidence type="ECO:0000256" key="1">
    <source>
        <dbReference type="ARBA" id="ARBA00023002"/>
    </source>
</evidence>
<sequence>MSLAPPAGTLTLAGKTVSRLGYGTMQLTGPGTWGDPPGTTQAVALLRSVVHEHGITHIDTADAYGPHIVEHLVHRALHPYPAHVVIATKVGMIRPGPNVWKPLGRPDYLRAAVEQSLRRLGTDCLPLCYLHRIDPAVPFLDQIGALAELQQEGKIAHIGLSKVTPAQIDLASTVIDVAAVQNKLNRALPEDAALTVEHCRTRGIPYVPYAPLNAGALIQDGGAVAALRWLLDLGHHIAPIPGTASQHHLKQLINAAVRGETA</sequence>
<keyword evidence="1" id="KW-0560">Oxidoreductase</keyword>
<gene>
    <name evidence="3" type="ORF">GCM10010421_32460</name>
</gene>
<name>A0ABN3JUF5_9ACTN</name>
<dbReference type="CDD" id="cd19088">
    <property type="entry name" value="AKR_AKR13B1"/>
    <property type="match status" value="1"/>
</dbReference>
<evidence type="ECO:0000313" key="3">
    <source>
        <dbReference type="EMBL" id="GAA2439702.1"/>
    </source>
</evidence>
<keyword evidence="4" id="KW-1185">Reference proteome</keyword>
<dbReference type="SUPFAM" id="SSF51430">
    <property type="entry name" value="NAD(P)-linked oxidoreductase"/>
    <property type="match status" value="1"/>
</dbReference>
<organism evidence="3 4">
    <name type="scientific">Streptomyces glaucus</name>
    <dbReference type="NCBI Taxonomy" id="284029"/>
    <lineage>
        <taxon>Bacteria</taxon>
        <taxon>Bacillati</taxon>
        <taxon>Actinomycetota</taxon>
        <taxon>Actinomycetes</taxon>
        <taxon>Kitasatosporales</taxon>
        <taxon>Streptomycetaceae</taxon>
        <taxon>Streptomyces</taxon>
    </lineage>
</organism>
<feature type="domain" description="NADP-dependent oxidoreductase" evidence="2">
    <location>
        <begin position="19"/>
        <end position="217"/>
    </location>
</feature>
<dbReference type="InterPro" id="IPR050791">
    <property type="entry name" value="Aldo-Keto_reductase"/>
</dbReference>
<comment type="caution">
    <text evidence="3">The sequence shown here is derived from an EMBL/GenBank/DDBJ whole genome shotgun (WGS) entry which is preliminary data.</text>
</comment>
<dbReference type="InterPro" id="IPR023210">
    <property type="entry name" value="NADP_OxRdtase_dom"/>
</dbReference>
<dbReference type="EMBL" id="BAAATK010000018">
    <property type="protein sequence ID" value="GAA2439702.1"/>
    <property type="molecule type" value="Genomic_DNA"/>
</dbReference>
<dbReference type="PANTHER" id="PTHR43625">
    <property type="entry name" value="AFLATOXIN B1 ALDEHYDE REDUCTASE"/>
    <property type="match status" value="1"/>
</dbReference>
<evidence type="ECO:0000313" key="4">
    <source>
        <dbReference type="Proteomes" id="UP001500460"/>
    </source>
</evidence>
<dbReference type="InterPro" id="IPR036812">
    <property type="entry name" value="NAD(P)_OxRdtase_dom_sf"/>
</dbReference>
<accession>A0ABN3JUF5</accession>
<dbReference type="RefSeq" id="WP_344603911.1">
    <property type="nucleotide sequence ID" value="NZ_BAAATK010000018.1"/>
</dbReference>
<dbReference type="Proteomes" id="UP001500460">
    <property type="component" value="Unassembled WGS sequence"/>
</dbReference>
<dbReference type="Gene3D" id="3.20.20.100">
    <property type="entry name" value="NADP-dependent oxidoreductase domain"/>
    <property type="match status" value="1"/>
</dbReference>
<dbReference type="PANTHER" id="PTHR43625:SF40">
    <property type="entry name" value="ALDO-KETO REDUCTASE YAKC [NADP(+)]"/>
    <property type="match status" value="1"/>
</dbReference>
<dbReference type="Pfam" id="PF00248">
    <property type="entry name" value="Aldo_ket_red"/>
    <property type="match status" value="1"/>
</dbReference>
<evidence type="ECO:0000259" key="2">
    <source>
        <dbReference type="Pfam" id="PF00248"/>
    </source>
</evidence>
<reference evidence="3 4" key="1">
    <citation type="journal article" date="2019" name="Int. J. Syst. Evol. Microbiol.">
        <title>The Global Catalogue of Microorganisms (GCM) 10K type strain sequencing project: providing services to taxonomists for standard genome sequencing and annotation.</title>
        <authorList>
            <consortium name="The Broad Institute Genomics Platform"/>
            <consortium name="The Broad Institute Genome Sequencing Center for Infectious Disease"/>
            <person name="Wu L."/>
            <person name="Ma J."/>
        </authorList>
    </citation>
    <scope>NUCLEOTIDE SEQUENCE [LARGE SCALE GENOMIC DNA]</scope>
    <source>
        <strain evidence="3 4">JCM 6922</strain>
    </source>
</reference>
<proteinExistence type="predicted"/>
<protein>
    <submittedName>
        <fullName evidence="3">Aldo/keto reductase</fullName>
    </submittedName>
</protein>